<dbReference type="EMBL" id="BAAAEW010000042">
    <property type="protein sequence ID" value="GAA0764489.1"/>
    <property type="molecule type" value="Genomic_DNA"/>
</dbReference>
<evidence type="ECO:0000313" key="3">
    <source>
        <dbReference type="Proteomes" id="UP001500279"/>
    </source>
</evidence>
<dbReference type="NCBIfam" id="TIGR02913">
    <property type="entry name" value="HAF_rpt"/>
    <property type="match status" value="2"/>
</dbReference>
<dbReference type="InterPro" id="IPR014262">
    <property type="entry name" value="HAF_rpt"/>
</dbReference>
<dbReference type="Proteomes" id="UP001500279">
    <property type="component" value="Unassembled WGS sequence"/>
</dbReference>
<organism evidence="2 3">
    <name type="scientific">Ideonella azotifigens</name>
    <dbReference type="NCBI Taxonomy" id="513160"/>
    <lineage>
        <taxon>Bacteria</taxon>
        <taxon>Pseudomonadati</taxon>
        <taxon>Pseudomonadota</taxon>
        <taxon>Betaproteobacteria</taxon>
        <taxon>Burkholderiales</taxon>
        <taxon>Sphaerotilaceae</taxon>
        <taxon>Ideonella</taxon>
    </lineage>
</organism>
<proteinExistence type="predicted"/>
<accession>A0ABN1KES4</accession>
<dbReference type="InterPro" id="IPR022562">
    <property type="entry name" value="DUF3466"/>
</dbReference>
<evidence type="ECO:0008006" key="4">
    <source>
        <dbReference type="Google" id="ProtNLM"/>
    </source>
</evidence>
<evidence type="ECO:0000313" key="2">
    <source>
        <dbReference type="EMBL" id="GAA0764489.1"/>
    </source>
</evidence>
<feature type="chain" id="PRO_5047276874" description="HAF repeat-containing protein" evidence="1">
    <location>
        <begin position="25"/>
        <end position="344"/>
    </location>
</feature>
<sequence length="344" mass="35259">MHPNPSLRLLAAGLLIGLAQSATSAAPTYSVKDIGPINGSIKAAAMNDKGWITGTSSNLPDGASGAFITGPDGKNPRPLGDDLRPYAINNHGAIVGTFNDARGEVRAFASGKQGSEPHDIGTLGGASAGALAINNHGLVVGYAETDLGSQNIRAFRYDSDTGKMTVLGNCPIAASSAQAVNDKGVIAGNFFCQETDPIQVFIASPPDYNLVGYALQDASNFQVNAISPRGSVIGTVSASGHPTRSFVIHPGKQIEVLRTPEDLLMTMANGLNDAGAIVGIFEANPSGEFRAFVCNGDCSDLTDLNTLATLPAGVLLTQAMSINAGGQILATGSDGHGYLLTPKP</sequence>
<name>A0ABN1KES4_9BURK</name>
<comment type="caution">
    <text evidence="2">The sequence shown here is derived from an EMBL/GenBank/DDBJ whole genome shotgun (WGS) entry which is preliminary data.</text>
</comment>
<dbReference type="Pfam" id="PF11949">
    <property type="entry name" value="DUF3466"/>
    <property type="match status" value="1"/>
</dbReference>
<keyword evidence="3" id="KW-1185">Reference proteome</keyword>
<keyword evidence="1" id="KW-0732">Signal</keyword>
<protein>
    <recommendedName>
        <fullName evidence="4">HAF repeat-containing protein</fullName>
    </recommendedName>
</protein>
<gene>
    <name evidence="2" type="ORF">GCM10009107_50660</name>
</gene>
<evidence type="ECO:0000256" key="1">
    <source>
        <dbReference type="SAM" id="SignalP"/>
    </source>
</evidence>
<feature type="signal peptide" evidence="1">
    <location>
        <begin position="1"/>
        <end position="24"/>
    </location>
</feature>
<reference evidence="2 3" key="1">
    <citation type="journal article" date="2019" name="Int. J. Syst. Evol. Microbiol.">
        <title>The Global Catalogue of Microorganisms (GCM) 10K type strain sequencing project: providing services to taxonomists for standard genome sequencing and annotation.</title>
        <authorList>
            <consortium name="The Broad Institute Genomics Platform"/>
            <consortium name="The Broad Institute Genome Sequencing Center for Infectious Disease"/>
            <person name="Wu L."/>
            <person name="Ma J."/>
        </authorList>
    </citation>
    <scope>NUCLEOTIDE SEQUENCE [LARGE SCALE GENOMIC DNA]</scope>
    <source>
        <strain evidence="2 3">JCM 15503</strain>
    </source>
</reference>
<dbReference type="RefSeq" id="WP_170200845.1">
    <property type="nucleotide sequence ID" value="NZ_BAAAEW010000042.1"/>
</dbReference>